<gene>
    <name evidence="1" type="ORF">E0F26_08015</name>
</gene>
<reference evidence="1 2" key="1">
    <citation type="submission" date="2019-02" db="EMBL/GenBank/DDBJ databases">
        <title>Halieaceae_genomes.</title>
        <authorList>
            <person name="Li S.-H."/>
        </authorList>
    </citation>
    <scope>NUCLEOTIDE SEQUENCE [LARGE SCALE GENOMIC DNA]</scope>
    <source>
        <strain evidence="1 2">JH123</strain>
    </source>
</reference>
<protein>
    <recommendedName>
        <fullName evidence="3">Tetratricopeptide repeat protein</fullName>
    </recommendedName>
</protein>
<sequence>MPQPLGMYVEAVKGEVLLSDSIIDSVELLAHEQRVQEVVKRQVTLGAYHESLSETWLDLAHDAVRLEQPESAARFFQQGLHNLRLNAGLTTKGQVEALSDWIGVLRRLGDSDALGEQLRYRYRITGFGMSDWTEETLGYALEYFDNQLARFATTDWLANESAVLRFERHLKGVTERSCEGEKSSAAWCGALVKRRLHLLYLIAFAVEPFVEDREVRGSLPSKFLADRSVYDDQLVALERNAYQSGVRMLEDAIDLAEGQVDLELALADWRWYFGRRGAARDIYRDLHQMNPGMFRTPKPLPHGLTGSVVSRADDDAFVSTYRFMVTERGRAKDFSLVSPKVEDSDANRIRKALRDMRFRPSLDSEGEVKEHELTGQYRFLR</sequence>
<name>A0ABY6Q8Z1_9GAMM</name>
<dbReference type="RefSeq" id="WP_279241146.1">
    <property type="nucleotide sequence ID" value="NZ_CP036501.1"/>
</dbReference>
<accession>A0ABY6Q8Z1</accession>
<organism evidence="1 2">
    <name type="scientific">Candidatus Paraluminiphilus aquimaris</name>
    <dbReference type="NCBI Taxonomy" id="2518994"/>
    <lineage>
        <taxon>Bacteria</taxon>
        <taxon>Pseudomonadati</taxon>
        <taxon>Pseudomonadota</taxon>
        <taxon>Gammaproteobacteria</taxon>
        <taxon>Cellvibrionales</taxon>
        <taxon>Halieaceae</taxon>
        <taxon>Candidatus Paraluminiphilus</taxon>
    </lineage>
</organism>
<proteinExistence type="predicted"/>
<dbReference type="Proteomes" id="UP001317963">
    <property type="component" value="Chromosome"/>
</dbReference>
<evidence type="ECO:0000313" key="1">
    <source>
        <dbReference type="EMBL" id="UZP74686.1"/>
    </source>
</evidence>
<dbReference type="EMBL" id="CP036501">
    <property type="protein sequence ID" value="UZP74686.1"/>
    <property type="molecule type" value="Genomic_DNA"/>
</dbReference>
<keyword evidence="2" id="KW-1185">Reference proteome</keyword>
<evidence type="ECO:0000313" key="2">
    <source>
        <dbReference type="Proteomes" id="UP001317963"/>
    </source>
</evidence>
<evidence type="ECO:0008006" key="3">
    <source>
        <dbReference type="Google" id="ProtNLM"/>
    </source>
</evidence>